<dbReference type="Pfam" id="PF05105">
    <property type="entry name" value="Phage_holin_4_1"/>
    <property type="match status" value="1"/>
</dbReference>
<sequence>MRNVSPAVSTFTAISGAFVTFAFGGWDQLLSLLAIAMAVDYITGLAAAVRTGTGLNSNIGFWGIARKGLMLTIVLLAHRIDLIMGTDIIKGGAIYFYLVNELISITENYAKIGLPLPNKLRQAIAVLKKQEEQGRLPDREWAKPLESSTNMYSPAEHDTENVGTPGKEEEKPENGRAASVPQPESGKGPPE</sequence>
<name>A0ABX6QBU6_PAEBA</name>
<accession>A0ABX6QBU6</accession>
<evidence type="ECO:0000313" key="9">
    <source>
        <dbReference type="Proteomes" id="UP000509327"/>
    </source>
</evidence>
<comment type="similarity">
    <text evidence="5">Belongs to the bacteriophage holin family. Cp-1 holin subfamily.</text>
</comment>
<evidence type="ECO:0000256" key="1">
    <source>
        <dbReference type="ARBA" id="ARBA00004141"/>
    </source>
</evidence>
<protein>
    <submittedName>
        <fullName evidence="8">Phage holin family protein</fullName>
    </submittedName>
</protein>
<evidence type="ECO:0000256" key="3">
    <source>
        <dbReference type="ARBA" id="ARBA00022989"/>
    </source>
</evidence>
<dbReference type="InterPro" id="IPR006480">
    <property type="entry name" value="Phage_holin_4_1"/>
</dbReference>
<keyword evidence="4 7" id="KW-0472">Membrane</keyword>
<dbReference type="Proteomes" id="UP000509327">
    <property type="component" value="Chromosome"/>
</dbReference>
<keyword evidence="9" id="KW-1185">Reference proteome</keyword>
<proteinExistence type="inferred from homology"/>
<evidence type="ECO:0000256" key="2">
    <source>
        <dbReference type="ARBA" id="ARBA00022692"/>
    </source>
</evidence>
<feature type="transmembrane region" description="Helical" evidence="7">
    <location>
        <begin position="7"/>
        <end position="26"/>
    </location>
</feature>
<comment type="subcellular location">
    <subcellularLocation>
        <location evidence="1">Membrane</location>
        <topology evidence="1">Multi-pass membrane protein</topology>
    </subcellularLocation>
</comment>
<feature type="compositionally biased region" description="Basic and acidic residues" evidence="6">
    <location>
        <begin position="155"/>
        <end position="174"/>
    </location>
</feature>
<dbReference type="NCBIfam" id="TIGR01593">
    <property type="entry name" value="holin_tox_secr"/>
    <property type="match status" value="1"/>
</dbReference>
<organism evidence="8 9">
    <name type="scientific">Paenibacillus barcinonensis</name>
    <dbReference type="NCBI Taxonomy" id="198119"/>
    <lineage>
        <taxon>Bacteria</taxon>
        <taxon>Bacillati</taxon>
        <taxon>Bacillota</taxon>
        <taxon>Bacilli</taxon>
        <taxon>Bacillales</taxon>
        <taxon>Paenibacillaceae</taxon>
        <taxon>Paenibacillus</taxon>
    </lineage>
</organism>
<evidence type="ECO:0000256" key="4">
    <source>
        <dbReference type="ARBA" id="ARBA00023136"/>
    </source>
</evidence>
<evidence type="ECO:0000256" key="7">
    <source>
        <dbReference type="SAM" id="Phobius"/>
    </source>
</evidence>
<feature type="region of interest" description="Disordered" evidence="6">
    <location>
        <begin position="135"/>
        <end position="191"/>
    </location>
</feature>
<keyword evidence="2 7" id="KW-0812">Transmembrane</keyword>
<gene>
    <name evidence="8" type="ORF">HUB98_26880</name>
</gene>
<feature type="transmembrane region" description="Helical" evidence="7">
    <location>
        <begin position="32"/>
        <end position="49"/>
    </location>
</feature>
<evidence type="ECO:0000256" key="6">
    <source>
        <dbReference type="SAM" id="MobiDB-lite"/>
    </source>
</evidence>
<keyword evidence="3 7" id="KW-1133">Transmembrane helix</keyword>
<dbReference type="EMBL" id="CP054614">
    <property type="protein sequence ID" value="QKS59472.1"/>
    <property type="molecule type" value="Genomic_DNA"/>
</dbReference>
<evidence type="ECO:0000313" key="8">
    <source>
        <dbReference type="EMBL" id="QKS59472.1"/>
    </source>
</evidence>
<evidence type="ECO:0000256" key="5">
    <source>
        <dbReference type="ARBA" id="ARBA00023600"/>
    </source>
</evidence>
<reference evidence="8 9" key="1">
    <citation type="submission" date="2020-06" db="EMBL/GenBank/DDBJ databases">
        <title>Complete genome of Paenibacillus barcinonensis KACC11450.</title>
        <authorList>
            <person name="Kim M."/>
            <person name="Park Y.-J."/>
            <person name="Shin J.-H."/>
        </authorList>
    </citation>
    <scope>NUCLEOTIDE SEQUENCE [LARGE SCALE GENOMIC DNA]</scope>
    <source>
        <strain evidence="8 9">KACC11450</strain>
    </source>
</reference>